<dbReference type="InterPro" id="IPR056599">
    <property type="entry name" value="AAA_lid_fung"/>
</dbReference>
<feature type="compositionally biased region" description="Polar residues" evidence="2">
    <location>
        <begin position="1103"/>
        <end position="1112"/>
    </location>
</feature>
<dbReference type="PANTHER" id="PTHR46411">
    <property type="entry name" value="FAMILY ATPASE, PUTATIVE-RELATED"/>
    <property type="match status" value="1"/>
</dbReference>
<feature type="region of interest" description="Disordered" evidence="2">
    <location>
        <begin position="139"/>
        <end position="159"/>
    </location>
</feature>
<gene>
    <name evidence="4" type="ORF">PVAG01_00197</name>
</gene>
<dbReference type="Gene3D" id="3.40.50.300">
    <property type="entry name" value="P-loop containing nucleotide triphosphate hydrolases"/>
    <property type="match status" value="1"/>
</dbReference>
<feature type="compositionally biased region" description="Low complexity" evidence="2">
    <location>
        <begin position="999"/>
        <end position="1032"/>
    </location>
</feature>
<dbReference type="SMART" id="SM00382">
    <property type="entry name" value="AAA"/>
    <property type="match status" value="1"/>
</dbReference>
<feature type="compositionally biased region" description="Polar residues" evidence="2">
    <location>
        <begin position="971"/>
        <end position="998"/>
    </location>
</feature>
<name>A0ABR4PTJ0_9HELO</name>
<dbReference type="Pfam" id="PF00004">
    <property type="entry name" value="AAA"/>
    <property type="match status" value="1"/>
</dbReference>
<feature type="compositionally biased region" description="Basic and acidic residues" evidence="2">
    <location>
        <begin position="8"/>
        <end position="18"/>
    </location>
</feature>
<feature type="compositionally biased region" description="Polar residues" evidence="2">
    <location>
        <begin position="1080"/>
        <end position="1091"/>
    </location>
</feature>
<reference evidence="4 5" key="1">
    <citation type="submission" date="2024-06" db="EMBL/GenBank/DDBJ databases">
        <title>Complete genome of Phlyctema vagabunda strain 19-DSS-EL-015.</title>
        <authorList>
            <person name="Fiorenzani C."/>
        </authorList>
    </citation>
    <scope>NUCLEOTIDE SEQUENCE [LARGE SCALE GENOMIC DNA]</scope>
    <source>
        <strain evidence="4 5">19-DSS-EL-015</strain>
    </source>
</reference>
<evidence type="ECO:0000256" key="1">
    <source>
        <dbReference type="SAM" id="Coils"/>
    </source>
</evidence>
<dbReference type="InterPro" id="IPR027417">
    <property type="entry name" value="P-loop_NTPase"/>
</dbReference>
<evidence type="ECO:0000259" key="3">
    <source>
        <dbReference type="SMART" id="SM00382"/>
    </source>
</evidence>
<accession>A0ABR4PTJ0</accession>
<evidence type="ECO:0000313" key="5">
    <source>
        <dbReference type="Proteomes" id="UP001629113"/>
    </source>
</evidence>
<keyword evidence="1" id="KW-0175">Coiled coil</keyword>
<evidence type="ECO:0000313" key="4">
    <source>
        <dbReference type="EMBL" id="KAL3426688.1"/>
    </source>
</evidence>
<feature type="domain" description="AAA+ ATPase" evidence="3">
    <location>
        <begin position="686"/>
        <end position="811"/>
    </location>
</feature>
<dbReference type="Pfam" id="PF23232">
    <property type="entry name" value="AAA_lid_13"/>
    <property type="match status" value="1"/>
</dbReference>
<dbReference type="CDD" id="cd19481">
    <property type="entry name" value="RecA-like_protease"/>
    <property type="match status" value="1"/>
</dbReference>
<dbReference type="PANTHER" id="PTHR46411:SF2">
    <property type="entry name" value="AAA+ ATPASE DOMAIN-CONTAINING PROTEIN"/>
    <property type="match status" value="1"/>
</dbReference>
<feature type="compositionally biased region" description="Low complexity" evidence="2">
    <location>
        <begin position="1059"/>
        <end position="1079"/>
    </location>
</feature>
<feature type="region of interest" description="Disordered" evidence="2">
    <location>
        <begin position="1"/>
        <end position="108"/>
    </location>
</feature>
<feature type="region of interest" description="Disordered" evidence="2">
    <location>
        <begin position="929"/>
        <end position="1112"/>
    </location>
</feature>
<protein>
    <submittedName>
        <fullName evidence="4">AAA family ATPase</fullName>
    </submittedName>
</protein>
<dbReference type="InterPro" id="IPR054289">
    <property type="entry name" value="DUF7025"/>
</dbReference>
<dbReference type="InterPro" id="IPR003593">
    <property type="entry name" value="AAA+_ATPase"/>
</dbReference>
<dbReference type="Proteomes" id="UP001629113">
    <property type="component" value="Unassembled WGS sequence"/>
</dbReference>
<evidence type="ECO:0000256" key="2">
    <source>
        <dbReference type="SAM" id="MobiDB-lite"/>
    </source>
</evidence>
<dbReference type="EMBL" id="JBFCZG010000001">
    <property type="protein sequence ID" value="KAL3426688.1"/>
    <property type="molecule type" value="Genomic_DNA"/>
</dbReference>
<feature type="compositionally biased region" description="Basic residues" evidence="2">
    <location>
        <begin position="98"/>
        <end position="108"/>
    </location>
</feature>
<comment type="caution">
    <text evidence="4">The sequence shown here is derived from an EMBL/GenBank/DDBJ whole genome shotgun (WGS) entry which is preliminary data.</text>
</comment>
<dbReference type="SUPFAM" id="SSF52540">
    <property type="entry name" value="P-loop containing nucleoside triphosphate hydrolases"/>
    <property type="match status" value="1"/>
</dbReference>
<organism evidence="4 5">
    <name type="scientific">Phlyctema vagabunda</name>
    <dbReference type="NCBI Taxonomy" id="108571"/>
    <lineage>
        <taxon>Eukaryota</taxon>
        <taxon>Fungi</taxon>
        <taxon>Dikarya</taxon>
        <taxon>Ascomycota</taxon>
        <taxon>Pezizomycotina</taxon>
        <taxon>Leotiomycetes</taxon>
        <taxon>Helotiales</taxon>
        <taxon>Dermateaceae</taxon>
        <taxon>Phlyctema</taxon>
    </lineage>
</organism>
<dbReference type="InterPro" id="IPR003959">
    <property type="entry name" value="ATPase_AAA_core"/>
</dbReference>
<keyword evidence="5" id="KW-1185">Reference proteome</keyword>
<feature type="compositionally biased region" description="Polar residues" evidence="2">
    <location>
        <begin position="1034"/>
        <end position="1043"/>
    </location>
</feature>
<dbReference type="Pfam" id="PF22942">
    <property type="entry name" value="DUF7025"/>
    <property type="match status" value="1"/>
</dbReference>
<proteinExistence type="predicted"/>
<feature type="compositionally biased region" description="Polar residues" evidence="2">
    <location>
        <begin position="936"/>
        <end position="954"/>
    </location>
</feature>
<sequence length="1112" mass="126240">MSSSGGQEPEKPSADPKDGVTASENSTVIDAKPGTKGSGSGSDADAEPKSGSDARSQTSKASRRKKRRERVAASLRLDKSSSDDGGSTDDYATDRLKERRKKSQHWRRQANRYGWVLEDRIAFLEKRLTELTGEELISKDDKSDKTGDKSHSPEPEAKSEGIRILTWQEYCVDKGGRWNDLKCAKIDVLLEEALPFNPHGRVSRSGMDKAPIQTKEELMARAKDFDRLPERIRINSRPIQEMLRNISRSDEVGFVSDTSTIVYIKPFKMLFSLDSAIRECHQDQERLLASLKEKKDDAEGEEKSEESQLEISELETEVKDIACLIQMIDIFLKPIQLRLDTATSSSSIRFEELWLLFKPGCYVVVNEREVTQRVWKVMQKTGGRKYLRPRNPRDYDEPGSAGDFGGDISSFLLDCCYIDFNGSQLGVVMETFSISSFDSRRPIKSLNVYPLEKAEQEFLDTKHKLRENGELFLEHTKVQHRYYSGKALAREPSGAYLDDYVGTDVAATVESAVVVDFGMTFQFQYSWQPNFTNSKRFSIDDQREYQEVHPSYDPLERKGLTEGQDWLRPDNISRDFEWDLRDKIVVQANLDMEKKRWDQGINPSGDSLLLLPSRVFGYVLKTRAWAPLKLNLLKKIYADKDALADLQLPNGYLDVIQSMVEWQFSIGGSTKPKNEPEFDVVRNKGRGLIILLHGAPGLGKTSTAECIANANSKPLLSITCGSLGKSAEQVESGLQRLFRLAQAWDCVLLLDEADVFLAERTLQDMTRNGIVSVFLRTLEYYEGILFLTTNRVGELDEAFRSRIHVALYYPPLDVDRTYKVWEMQIRRLYKMVPDLVCNKQGILDYGTRLFSIQNQKKPGTGWNGRQIRNAFQSAMALARFRSTKVPGTPIELLVQDFEQVTTAANEFDDYLYRTRGRYEPDRAKFNQLRAGERPQAQPQHHASNSRGYNNTYYPTTPEFRPRALSSEESFESSMRTNYLSPQNIPSQSPHYGNQNVENGSRQQTYQQQQFSQPPQSSGYSGIQGSGQAQGYSVPHTTQFQQGQVGDPPSGIPRQFNMIQPQQHQQPQQPQHQPQHLQNQDSQSFYTPQHLQQGIPHHVVPGGSSFNEKGPSS</sequence>
<feature type="coiled-coil region" evidence="1">
    <location>
        <begin position="281"/>
        <end position="315"/>
    </location>
</feature>